<feature type="domain" description="M23ase beta-sheet core" evidence="2">
    <location>
        <begin position="166"/>
        <end position="237"/>
    </location>
</feature>
<proteinExistence type="predicted"/>
<gene>
    <name evidence="3" type="ORF">BCL67_10859</name>
</gene>
<dbReference type="AlphaFoldDB" id="A0A2T0YKN1"/>
<dbReference type="Proteomes" id="UP000238217">
    <property type="component" value="Unassembled WGS sequence"/>
</dbReference>
<dbReference type="InterPro" id="IPR050570">
    <property type="entry name" value="Cell_wall_metabolism_enzyme"/>
</dbReference>
<dbReference type="Gene3D" id="2.70.70.10">
    <property type="entry name" value="Glucose Permease (Domain IIA)"/>
    <property type="match status" value="1"/>
</dbReference>
<feature type="transmembrane region" description="Helical" evidence="1">
    <location>
        <begin position="36"/>
        <end position="55"/>
    </location>
</feature>
<dbReference type="PANTHER" id="PTHR21666:SF270">
    <property type="entry name" value="MUREIN HYDROLASE ACTIVATOR ENVC"/>
    <property type="match status" value="1"/>
</dbReference>
<evidence type="ECO:0000313" key="4">
    <source>
        <dbReference type="Proteomes" id="UP000238217"/>
    </source>
</evidence>
<name>A0A2T0YKN1_9MICC</name>
<dbReference type="SUPFAM" id="SSF51261">
    <property type="entry name" value="Duplicated hybrid motif"/>
    <property type="match status" value="1"/>
</dbReference>
<keyword evidence="1" id="KW-0472">Membrane</keyword>
<accession>A0A2T0YKN1</accession>
<keyword evidence="1" id="KW-0812">Transmembrane</keyword>
<comment type="caution">
    <text evidence="3">The sequence shown here is derived from an EMBL/GenBank/DDBJ whole genome shotgun (WGS) entry which is preliminary data.</text>
</comment>
<dbReference type="GO" id="GO:0004222">
    <property type="term" value="F:metalloendopeptidase activity"/>
    <property type="evidence" value="ECO:0007669"/>
    <property type="project" value="TreeGrafter"/>
</dbReference>
<dbReference type="InterPro" id="IPR016047">
    <property type="entry name" value="M23ase_b-sheet_dom"/>
</dbReference>
<organism evidence="3 4">
    <name type="scientific">Nesterenkonia sandarakina</name>
    <dbReference type="NCBI Taxonomy" id="272918"/>
    <lineage>
        <taxon>Bacteria</taxon>
        <taxon>Bacillati</taxon>
        <taxon>Actinomycetota</taxon>
        <taxon>Actinomycetes</taxon>
        <taxon>Micrococcales</taxon>
        <taxon>Micrococcaceae</taxon>
        <taxon>Nesterenkonia</taxon>
    </lineage>
</organism>
<dbReference type="InterPro" id="IPR011055">
    <property type="entry name" value="Dup_hybrid_motif"/>
</dbReference>
<dbReference type="CDD" id="cd12797">
    <property type="entry name" value="M23_peptidase"/>
    <property type="match status" value="1"/>
</dbReference>
<dbReference type="OrthoDB" id="9809488at2"/>
<feature type="transmembrane region" description="Helical" evidence="1">
    <location>
        <begin position="12"/>
        <end position="30"/>
    </location>
</feature>
<reference evidence="3 4" key="1">
    <citation type="submission" date="2018-03" db="EMBL/GenBank/DDBJ databases">
        <title>Comparative analysis of microorganisms from saline springs in Andes Mountain Range, Colombia.</title>
        <authorList>
            <person name="Rubin E."/>
        </authorList>
    </citation>
    <scope>NUCLEOTIDE SEQUENCE [LARGE SCALE GENOMIC DNA]</scope>
    <source>
        <strain evidence="3 4">CG 35</strain>
    </source>
</reference>
<sequence length="288" mass="31225">MRRRISGLRPLWLVTAFVSIALISLHSRLAHPLLDAVPPLVLSAALFLSGVLYMINPKTPEHETHVMSAPVRGRWAALNTPGQQLPSHGTRFLGQYSAVDILLPSTPETPAKVRRAWRNSKPQEYLSFGEPVYAMADGVVVRTKSRAADHRARNTWQGLAYLMTLEGIIRSLGAPGSLFGNHVLVEHDDGAVAAYAHLRKGSLLVEVGQRVSAGKQLGEIGNSGNSSEPHLHVHLMDRVNPHAAAGLTMTWDNIAESGGIEPSLAEVVKDPAPNAIRTMPRNGDIFHA</sequence>
<keyword evidence="1" id="KW-1133">Transmembrane helix</keyword>
<evidence type="ECO:0000256" key="1">
    <source>
        <dbReference type="SAM" id="Phobius"/>
    </source>
</evidence>
<dbReference type="EMBL" id="PVTY01000008">
    <property type="protein sequence ID" value="PRZ15599.1"/>
    <property type="molecule type" value="Genomic_DNA"/>
</dbReference>
<keyword evidence="4" id="KW-1185">Reference proteome</keyword>
<dbReference type="Pfam" id="PF01551">
    <property type="entry name" value="Peptidase_M23"/>
    <property type="match status" value="1"/>
</dbReference>
<dbReference type="PANTHER" id="PTHR21666">
    <property type="entry name" value="PEPTIDASE-RELATED"/>
    <property type="match status" value="1"/>
</dbReference>
<protein>
    <submittedName>
        <fullName evidence="3">Peptidase M23-like protein</fullName>
    </submittedName>
</protein>
<evidence type="ECO:0000313" key="3">
    <source>
        <dbReference type="EMBL" id="PRZ15599.1"/>
    </source>
</evidence>
<evidence type="ECO:0000259" key="2">
    <source>
        <dbReference type="Pfam" id="PF01551"/>
    </source>
</evidence>